<dbReference type="GO" id="GO:0003952">
    <property type="term" value="F:NAD+ synthase (glutamine-hydrolyzing) activity"/>
    <property type="evidence" value="ECO:0007669"/>
    <property type="project" value="InterPro"/>
</dbReference>
<dbReference type="GO" id="GO:0005524">
    <property type="term" value="F:ATP binding"/>
    <property type="evidence" value="ECO:0007669"/>
    <property type="project" value="UniProtKB-UniRule"/>
</dbReference>
<dbReference type="PATRIC" id="fig|1236703.3.peg.273"/>
<evidence type="ECO:0000256" key="2">
    <source>
        <dbReference type="ARBA" id="ARBA00022598"/>
    </source>
</evidence>
<evidence type="ECO:0000256" key="4">
    <source>
        <dbReference type="ARBA" id="ARBA00022741"/>
    </source>
</evidence>
<keyword evidence="4 8" id="KW-0547">Nucleotide-binding</keyword>
<evidence type="ECO:0000256" key="6">
    <source>
        <dbReference type="ARBA" id="ARBA00022842"/>
    </source>
</evidence>
<feature type="binding site" evidence="8">
    <location>
        <position position="198"/>
    </location>
    <ligand>
        <name>ATP</name>
        <dbReference type="ChEBI" id="CHEBI:30616"/>
    </ligand>
</feature>
<dbReference type="AlphaFoldDB" id="S3DL20"/>
<keyword evidence="2 8" id="KW-0436">Ligase</keyword>
<sequence length="279" mass="31430">METIIRTIRNEMKVLPSINPYFEISRRVNFIKNKLQEANCKSLILGISGGIDSTTCGLLAQLAIEELNKESSSKDYQFIAVCLPYGKQVDEESAKLALSVVRPTYSCSINIKPGVDELYKATNKALSDINLLPKELQKKDFIKGNLKARVRMITQYKIAGYLEGIVLGTDHSAENITGFYTKFGDSACDLAPLFGLNKRQVRTIASTLHTPEQLVKKAPIADLEELSPQREDEDVLNLTYDQIDDFLEGKDVDKKVINRLINLYKTTKHKRQPIPTIYD</sequence>
<dbReference type="Pfam" id="PF02540">
    <property type="entry name" value="NAD_synthase"/>
    <property type="match status" value="1"/>
</dbReference>
<keyword evidence="5 8" id="KW-0067">ATP-binding</keyword>
<feature type="binding site" evidence="8">
    <location>
        <position position="174"/>
    </location>
    <ligand>
        <name>Mg(2+)</name>
        <dbReference type="ChEBI" id="CHEBI:18420"/>
    </ligand>
</feature>
<comment type="similarity">
    <text evidence="1 8 9">Belongs to the NAD synthetase family.</text>
</comment>
<keyword evidence="6 8" id="KW-0460">Magnesium</keyword>
<protein>
    <recommendedName>
        <fullName evidence="8 10">NH(3)-dependent NAD(+) synthetase</fullName>
        <ecNumber evidence="8 10">6.3.1.5</ecNumber>
    </recommendedName>
</protein>
<dbReference type="InterPro" id="IPR003694">
    <property type="entry name" value="NAD_synthase"/>
</dbReference>
<dbReference type="GO" id="GO:0004359">
    <property type="term" value="F:glutaminase activity"/>
    <property type="evidence" value="ECO:0007669"/>
    <property type="project" value="InterPro"/>
</dbReference>
<dbReference type="EC" id="6.3.1.5" evidence="8 10"/>
<comment type="caution">
    <text evidence="12">The sequence shown here is derived from an EMBL/GenBank/DDBJ whole genome shotgun (WGS) entry which is preliminary data.</text>
</comment>
<dbReference type="GO" id="GO:0005737">
    <property type="term" value="C:cytoplasm"/>
    <property type="evidence" value="ECO:0007669"/>
    <property type="project" value="InterPro"/>
</dbReference>
<organism evidence="12 13">
    <name type="scientific">Candidatus Photodesmus katoptron Akat1</name>
    <dbReference type="NCBI Taxonomy" id="1236703"/>
    <lineage>
        <taxon>Bacteria</taxon>
        <taxon>Pseudomonadati</taxon>
        <taxon>Pseudomonadota</taxon>
        <taxon>Gammaproteobacteria</taxon>
        <taxon>Vibrionales</taxon>
        <taxon>Vibrionaceae</taxon>
        <taxon>Candidatus Photodesmus</taxon>
    </lineage>
</organism>
<dbReference type="InterPro" id="IPR022926">
    <property type="entry name" value="NH(3)-dep_NAD(+)_synth"/>
</dbReference>
<feature type="binding site" description="in other chain" evidence="8">
    <location>
        <position position="149"/>
    </location>
    <ligand>
        <name>deamido-NAD(+)</name>
        <dbReference type="ChEBI" id="CHEBI:58437"/>
        <note>ligand shared between two neighboring subunits</note>
    </ligand>
</feature>
<comment type="pathway">
    <text evidence="8">Cofactor biosynthesis; NAD(+) biosynthesis; NAD(+) from deamido-NAD(+) (ammonia route): step 1/1.</text>
</comment>
<evidence type="ECO:0000256" key="1">
    <source>
        <dbReference type="ARBA" id="ARBA00005859"/>
    </source>
</evidence>
<evidence type="ECO:0000256" key="3">
    <source>
        <dbReference type="ARBA" id="ARBA00022723"/>
    </source>
</evidence>
<keyword evidence="3 8" id="KW-0479">Metal-binding</keyword>
<dbReference type="PANTHER" id="PTHR23090">
    <property type="entry name" value="NH 3 /GLUTAMINE-DEPENDENT NAD + SYNTHETASE"/>
    <property type="match status" value="1"/>
</dbReference>
<accession>S3DL20</accession>
<feature type="binding site" description="in other chain" evidence="8">
    <location>
        <position position="182"/>
    </location>
    <ligand>
        <name>deamido-NAD(+)</name>
        <dbReference type="ChEBI" id="CHEBI:58437"/>
        <note>ligand shared between two neighboring subunits</note>
    </ligand>
</feature>
<feature type="binding site" evidence="8">
    <location>
        <position position="169"/>
    </location>
    <ligand>
        <name>ATP</name>
        <dbReference type="ChEBI" id="CHEBI:30616"/>
    </ligand>
</feature>
<dbReference type="GO" id="GO:0008795">
    <property type="term" value="F:NAD+ synthase activity"/>
    <property type="evidence" value="ECO:0007669"/>
    <property type="project" value="UniProtKB-UniRule"/>
</dbReference>
<dbReference type="Gene3D" id="3.40.50.620">
    <property type="entry name" value="HUPs"/>
    <property type="match status" value="1"/>
</dbReference>
<evidence type="ECO:0000256" key="9">
    <source>
        <dbReference type="RuleBase" id="RU003811"/>
    </source>
</evidence>
<feature type="domain" description="NAD/GMP synthase" evidence="11">
    <location>
        <begin position="24"/>
        <end position="273"/>
    </location>
</feature>
<evidence type="ECO:0000256" key="8">
    <source>
        <dbReference type="HAMAP-Rule" id="MF_00193"/>
    </source>
</evidence>
<comment type="subunit">
    <text evidence="8">Homodimer.</text>
</comment>
<dbReference type="SUPFAM" id="SSF52402">
    <property type="entry name" value="Adenine nucleotide alpha hydrolases-like"/>
    <property type="match status" value="1"/>
</dbReference>
<dbReference type="eggNOG" id="COG0171">
    <property type="taxonomic scope" value="Bacteria"/>
</dbReference>
<dbReference type="UniPathway" id="UPA00253">
    <property type="reaction ID" value="UER00333"/>
</dbReference>
<reference evidence="12 13" key="1">
    <citation type="journal article" date="2014" name="Environ. Microbiol.">
        <title>Genomic signatures of obligate host dependence in the luminous bacterial symbiont of a vertebrate.</title>
        <authorList>
            <person name="Hendry T.A."/>
            <person name="de Wet J.R."/>
            <person name="Dunlap P.V."/>
        </authorList>
    </citation>
    <scope>NUCLEOTIDE SEQUENCE [LARGE SCALE GENOMIC DNA]</scope>
    <source>
        <strain evidence="12 13">Akat1</strain>
    </source>
</reference>
<evidence type="ECO:0000256" key="10">
    <source>
        <dbReference type="RuleBase" id="RU003812"/>
    </source>
</evidence>
<evidence type="ECO:0000313" key="12">
    <source>
        <dbReference type="EMBL" id="EPE37819.1"/>
    </source>
</evidence>
<proteinExistence type="inferred from homology"/>
<dbReference type="Proteomes" id="UP000053688">
    <property type="component" value="Unassembled WGS sequence"/>
</dbReference>
<dbReference type="GO" id="GO:0046872">
    <property type="term" value="F:metal ion binding"/>
    <property type="evidence" value="ECO:0007669"/>
    <property type="project" value="UniProtKB-KW"/>
</dbReference>
<evidence type="ECO:0000256" key="7">
    <source>
        <dbReference type="ARBA" id="ARBA00023027"/>
    </source>
</evidence>
<name>S3DL20_9GAMM</name>
<dbReference type="InterPro" id="IPR022310">
    <property type="entry name" value="NAD/GMP_synthase"/>
</dbReference>
<dbReference type="HAMAP" id="MF_00193">
    <property type="entry name" value="NadE_ammonia_dep"/>
    <property type="match status" value="1"/>
</dbReference>
<comment type="caution">
    <text evidence="8">Lacks conserved residue(s) required for the propagation of feature annotation.</text>
</comment>
<feature type="binding site" evidence="8">
    <location>
        <begin position="46"/>
        <end position="53"/>
    </location>
    <ligand>
        <name>ATP</name>
        <dbReference type="ChEBI" id="CHEBI:30616"/>
    </ligand>
</feature>
<keyword evidence="7 8" id="KW-0520">NAD</keyword>
<dbReference type="NCBIfam" id="NF001979">
    <property type="entry name" value="PRK00768.1"/>
    <property type="match status" value="1"/>
</dbReference>
<comment type="catalytic activity">
    <reaction evidence="8 10">
        <text>deamido-NAD(+) + NH4(+) + ATP = AMP + diphosphate + NAD(+) + H(+)</text>
        <dbReference type="Rhea" id="RHEA:21188"/>
        <dbReference type="ChEBI" id="CHEBI:15378"/>
        <dbReference type="ChEBI" id="CHEBI:28938"/>
        <dbReference type="ChEBI" id="CHEBI:30616"/>
        <dbReference type="ChEBI" id="CHEBI:33019"/>
        <dbReference type="ChEBI" id="CHEBI:57540"/>
        <dbReference type="ChEBI" id="CHEBI:58437"/>
        <dbReference type="ChEBI" id="CHEBI:456215"/>
        <dbReference type="EC" id="6.3.1.5"/>
    </reaction>
</comment>
<feature type="binding site" evidence="8">
    <location>
        <position position="189"/>
    </location>
    <ligand>
        <name>deamido-NAD(+)</name>
        <dbReference type="ChEBI" id="CHEBI:58437"/>
        <note>ligand shared between two neighboring subunits</note>
    </ligand>
</feature>
<feature type="binding site" evidence="8">
    <location>
        <position position="52"/>
    </location>
    <ligand>
        <name>Mg(2+)</name>
        <dbReference type="ChEBI" id="CHEBI:18420"/>
    </ligand>
</feature>
<dbReference type="EMBL" id="AMSD01000001">
    <property type="protein sequence ID" value="EPE37819.1"/>
    <property type="molecule type" value="Genomic_DNA"/>
</dbReference>
<dbReference type="InterPro" id="IPR014729">
    <property type="entry name" value="Rossmann-like_a/b/a_fold"/>
</dbReference>
<evidence type="ECO:0000259" key="11">
    <source>
        <dbReference type="Pfam" id="PF02540"/>
    </source>
</evidence>
<dbReference type="STRING" id="28176.CF66_2130"/>
<keyword evidence="13" id="KW-1185">Reference proteome</keyword>
<dbReference type="CDD" id="cd00553">
    <property type="entry name" value="NAD_synthase"/>
    <property type="match status" value="1"/>
</dbReference>
<evidence type="ECO:0000313" key="13">
    <source>
        <dbReference type="Proteomes" id="UP000053688"/>
    </source>
</evidence>
<dbReference type="NCBIfam" id="TIGR00552">
    <property type="entry name" value="nadE"/>
    <property type="match status" value="1"/>
</dbReference>
<dbReference type="GO" id="GO:0009435">
    <property type="term" value="P:NAD+ biosynthetic process"/>
    <property type="evidence" value="ECO:0007669"/>
    <property type="project" value="UniProtKB-UniRule"/>
</dbReference>
<comment type="function">
    <text evidence="8">Catalyzes the ATP-dependent amidation of deamido-NAD to form NAD. Uses ammonia as a nitrogen source.</text>
</comment>
<dbReference type="PANTHER" id="PTHR23090:SF7">
    <property type="entry name" value="NH(3)-DEPENDENT NAD(+) SYNTHETASE"/>
    <property type="match status" value="1"/>
</dbReference>
<gene>
    <name evidence="8" type="primary">nadE</name>
    <name evidence="12" type="ORF">O1U_0281</name>
</gene>
<feature type="binding site" description="in other chain" evidence="8">
    <location>
        <begin position="269"/>
        <end position="270"/>
    </location>
    <ligand>
        <name>deamido-NAD(+)</name>
        <dbReference type="ChEBI" id="CHEBI:58437"/>
        <note>ligand shared between two neighboring subunits</note>
    </ligand>
</feature>
<evidence type="ECO:0000256" key="5">
    <source>
        <dbReference type="ARBA" id="ARBA00022840"/>
    </source>
</evidence>